<dbReference type="Pfam" id="PF17749">
    <property type="entry name" value="MIP-T3_C"/>
    <property type="match status" value="1"/>
</dbReference>
<evidence type="ECO:0000259" key="12">
    <source>
        <dbReference type="Pfam" id="PF17749"/>
    </source>
</evidence>
<feature type="compositionally biased region" description="Basic and acidic residues" evidence="10">
    <location>
        <begin position="223"/>
        <end position="234"/>
    </location>
</feature>
<dbReference type="GO" id="GO:0070507">
    <property type="term" value="P:regulation of microtubule cytoskeleton organization"/>
    <property type="evidence" value="ECO:0007669"/>
    <property type="project" value="TreeGrafter"/>
</dbReference>
<feature type="compositionally biased region" description="Basic and acidic residues" evidence="10">
    <location>
        <begin position="330"/>
        <end position="351"/>
    </location>
</feature>
<name>A0A4C1UCX8_EUMVA</name>
<feature type="compositionally biased region" description="Basic and acidic residues" evidence="10">
    <location>
        <begin position="200"/>
        <end position="212"/>
    </location>
</feature>
<dbReference type="Proteomes" id="UP000299102">
    <property type="component" value="Unassembled WGS sequence"/>
</dbReference>
<keyword evidence="14" id="KW-1185">Reference proteome</keyword>
<evidence type="ECO:0000256" key="8">
    <source>
        <dbReference type="ARBA" id="ARBA00043971"/>
    </source>
</evidence>
<evidence type="ECO:0000256" key="10">
    <source>
        <dbReference type="SAM" id="MobiDB-lite"/>
    </source>
</evidence>
<dbReference type="GO" id="GO:0048513">
    <property type="term" value="P:animal organ development"/>
    <property type="evidence" value="ECO:0007669"/>
    <property type="project" value="UniProtKB-ARBA"/>
</dbReference>
<proteinExistence type="inferred from homology"/>
<accession>A0A4C1UCX8</accession>
<feature type="compositionally biased region" description="Low complexity" evidence="10">
    <location>
        <begin position="398"/>
        <end position="413"/>
    </location>
</feature>
<evidence type="ECO:0000259" key="11">
    <source>
        <dbReference type="Pfam" id="PF10243"/>
    </source>
</evidence>
<dbReference type="PANTHER" id="PTHR31363">
    <property type="entry name" value="TRAF3-INTERACTING PROTEIN 1"/>
    <property type="match status" value="1"/>
</dbReference>
<dbReference type="GO" id="GO:0060271">
    <property type="term" value="P:cilium assembly"/>
    <property type="evidence" value="ECO:0007669"/>
    <property type="project" value="TreeGrafter"/>
</dbReference>
<feature type="region of interest" description="Disordered" evidence="10">
    <location>
        <begin position="328"/>
        <end position="418"/>
    </location>
</feature>
<sequence>MEKELDKEIKATQATLGKYVKRPPLNEKLLKKPPFRFLHDIVTTVIKNNGFFEGLFDDEELISENVKDRDAKISFLTKLISVLNLATGKALSAKPSKIVAGQEPEKTNELLQCLGYALEKNISSTEAVKKYKDSLAQISKNEKKNKAQVVKNTNVDENEIKKKKESGKSLASKSRETLVNEKKDASKTSKSNNKTSLSKFENKRMVQKKTESSMKTTNNFSKDGNEKSKTKRSVETVLKPEPAETNDSDPKVNELQEPKHEDKKNEEHSESIKTEIKLDENAENVIESANKDLQISEEVEERSNIATINAEDFNDSLDSKSNATNLVTINKEKQNEESIVSKEEPVSKKELSNTGFIDQKSAHLSSDDDSKKDNILPDKSVIEVEQYAPNKNEKKTLLRPPSVRPSSSRPGAPRLREKNEEILPSGPVLMGKVNIIIENAPPDEDEENSIVMVDENYTDQADVASIDIPSTQHGHLVQQILDSQKGLSSSGKPEIEWEFGAQKARETVNQEIEQMKFNIQAVSRVTNPLGKLLDHVQEDVEVMRQELHQWTKIYEEVTLELSKKKMQVSSFDSRNSNRPDLAPARLFMNCQLIKIYVA</sequence>
<feature type="compositionally biased region" description="Basic and acidic residues" evidence="10">
    <location>
        <begin position="365"/>
        <end position="382"/>
    </location>
</feature>
<comment type="caution">
    <text evidence="13">The sequence shown here is derived from an EMBL/GenBank/DDBJ whole genome shotgun (WGS) entry which is preliminary data.</text>
</comment>
<dbReference type="Pfam" id="PF10243">
    <property type="entry name" value="MIP-T3"/>
    <property type="match status" value="1"/>
</dbReference>
<evidence type="ECO:0000313" key="14">
    <source>
        <dbReference type="Proteomes" id="UP000299102"/>
    </source>
</evidence>
<dbReference type="InterPro" id="IPR042576">
    <property type="entry name" value="TRAF3IP1_N_sf"/>
</dbReference>
<evidence type="ECO:0000256" key="7">
    <source>
        <dbReference type="ARBA" id="ARBA00023273"/>
    </source>
</evidence>
<evidence type="ECO:0000256" key="1">
    <source>
        <dbReference type="ARBA" id="ARBA00004120"/>
    </source>
</evidence>
<dbReference type="OrthoDB" id="10258914at2759"/>
<keyword evidence="3" id="KW-0963">Cytoplasm</keyword>
<dbReference type="InterPro" id="IPR040468">
    <property type="entry name" value="TRAF3IP1_N"/>
</dbReference>
<evidence type="ECO:0000256" key="9">
    <source>
        <dbReference type="ARBA" id="ARBA00070492"/>
    </source>
</evidence>
<evidence type="ECO:0000256" key="5">
    <source>
        <dbReference type="ARBA" id="ARBA00023054"/>
    </source>
</evidence>
<comment type="similarity">
    <text evidence="8">Belongs to the TRAF3IP1 family.</text>
</comment>
<dbReference type="PANTHER" id="PTHR31363:SF0">
    <property type="entry name" value="TRAF3-INTERACTING PROTEIN 1"/>
    <property type="match status" value="1"/>
</dbReference>
<dbReference type="GO" id="GO:0005930">
    <property type="term" value="C:axoneme"/>
    <property type="evidence" value="ECO:0007669"/>
    <property type="project" value="UniProtKB-SubCell"/>
</dbReference>
<feature type="domain" description="TRAF3-interacting protein 1 N-terminal" evidence="11">
    <location>
        <begin position="9"/>
        <end position="115"/>
    </location>
</feature>
<dbReference type="InterPro" id="IPR018799">
    <property type="entry name" value="TRAF3IP1"/>
</dbReference>
<evidence type="ECO:0000313" key="13">
    <source>
        <dbReference type="EMBL" id="GBP24311.1"/>
    </source>
</evidence>
<keyword evidence="4" id="KW-0970">Cilium biogenesis/degradation</keyword>
<feature type="domain" description="TRAF3-interacting protein 1 C-terminal" evidence="12">
    <location>
        <begin position="472"/>
        <end position="567"/>
    </location>
</feature>
<evidence type="ECO:0000256" key="4">
    <source>
        <dbReference type="ARBA" id="ARBA00022794"/>
    </source>
</evidence>
<dbReference type="GO" id="GO:0008017">
    <property type="term" value="F:microtubule binding"/>
    <property type="evidence" value="ECO:0007669"/>
    <property type="project" value="InterPro"/>
</dbReference>
<dbReference type="InterPro" id="IPR041476">
    <property type="entry name" value="TRAF3IP1_C"/>
</dbReference>
<dbReference type="Gene3D" id="1.10.418.50">
    <property type="entry name" value="Microtubule-binding protein MIP-T3"/>
    <property type="match status" value="1"/>
</dbReference>
<feature type="compositionally biased region" description="Polar residues" evidence="10">
    <location>
        <begin position="213"/>
        <end position="222"/>
    </location>
</feature>
<reference evidence="13 14" key="1">
    <citation type="journal article" date="2019" name="Commun. Biol.">
        <title>The bagworm genome reveals a unique fibroin gene that provides high tensile strength.</title>
        <authorList>
            <person name="Kono N."/>
            <person name="Nakamura H."/>
            <person name="Ohtoshi R."/>
            <person name="Tomita M."/>
            <person name="Numata K."/>
            <person name="Arakawa K."/>
        </authorList>
    </citation>
    <scope>NUCLEOTIDE SEQUENCE [LARGE SCALE GENOMIC DNA]</scope>
</reference>
<evidence type="ECO:0000256" key="2">
    <source>
        <dbReference type="ARBA" id="ARBA00004430"/>
    </source>
</evidence>
<feature type="compositionally biased region" description="Basic and acidic residues" evidence="10">
    <location>
        <begin position="248"/>
        <end position="276"/>
    </location>
</feature>
<feature type="compositionally biased region" description="Basic and acidic residues" evidence="10">
    <location>
        <begin position="173"/>
        <end position="187"/>
    </location>
</feature>
<dbReference type="GO" id="GO:0036064">
    <property type="term" value="C:ciliary basal body"/>
    <property type="evidence" value="ECO:0007669"/>
    <property type="project" value="TreeGrafter"/>
</dbReference>
<dbReference type="EMBL" id="BGZK01000160">
    <property type="protein sequence ID" value="GBP24311.1"/>
    <property type="molecule type" value="Genomic_DNA"/>
</dbReference>
<dbReference type="STRING" id="151549.A0A4C1UCX8"/>
<protein>
    <recommendedName>
        <fullName evidence="9">TRAF3-interacting protein 1</fullName>
    </recommendedName>
</protein>
<feature type="compositionally biased region" description="Low complexity" evidence="10">
    <location>
        <begin position="188"/>
        <end position="199"/>
    </location>
</feature>
<dbReference type="GO" id="GO:0042073">
    <property type="term" value="P:intraciliary transport"/>
    <property type="evidence" value="ECO:0007669"/>
    <property type="project" value="TreeGrafter"/>
</dbReference>
<dbReference type="GO" id="GO:0048731">
    <property type="term" value="P:system development"/>
    <property type="evidence" value="ECO:0007669"/>
    <property type="project" value="UniProtKB-ARBA"/>
</dbReference>
<dbReference type="FunFam" id="1.10.418.50:FF:000001">
    <property type="entry name" value="TRAF3-interacting protein 1 isoform X1"/>
    <property type="match status" value="1"/>
</dbReference>
<dbReference type="AlphaFoldDB" id="A0A4C1UCX8"/>
<keyword evidence="5" id="KW-0175">Coiled coil</keyword>
<organism evidence="13 14">
    <name type="scientific">Eumeta variegata</name>
    <name type="common">Bagworm moth</name>
    <name type="synonym">Eumeta japonica</name>
    <dbReference type="NCBI Taxonomy" id="151549"/>
    <lineage>
        <taxon>Eukaryota</taxon>
        <taxon>Metazoa</taxon>
        <taxon>Ecdysozoa</taxon>
        <taxon>Arthropoda</taxon>
        <taxon>Hexapoda</taxon>
        <taxon>Insecta</taxon>
        <taxon>Pterygota</taxon>
        <taxon>Neoptera</taxon>
        <taxon>Endopterygota</taxon>
        <taxon>Lepidoptera</taxon>
        <taxon>Glossata</taxon>
        <taxon>Ditrysia</taxon>
        <taxon>Tineoidea</taxon>
        <taxon>Psychidae</taxon>
        <taxon>Oiketicinae</taxon>
        <taxon>Eumeta</taxon>
    </lineage>
</organism>
<gene>
    <name evidence="13" type="primary">Traf3ip1</name>
    <name evidence="13" type="ORF">EVAR_9409_1</name>
</gene>
<feature type="region of interest" description="Disordered" evidence="10">
    <location>
        <begin position="142"/>
        <end position="276"/>
    </location>
</feature>
<comment type="subcellular location">
    <subcellularLocation>
        <location evidence="2">Cytoplasm</location>
        <location evidence="2">Cytoskeleton</location>
        <location evidence="2">Cilium axoneme</location>
    </subcellularLocation>
    <subcellularLocation>
        <location evidence="1">Cytoplasm</location>
        <location evidence="1">Cytoskeleton</location>
        <location evidence="1">Cilium basal body</location>
    </subcellularLocation>
</comment>
<keyword evidence="7" id="KW-0966">Cell projection</keyword>
<evidence type="ECO:0000256" key="6">
    <source>
        <dbReference type="ARBA" id="ARBA00023212"/>
    </source>
</evidence>
<dbReference type="GO" id="GO:0030992">
    <property type="term" value="C:intraciliary transport particle B"/>
    <property type="evidence" value="ECO:0007669"/>
    <property type="project" value="TreeGrafter"/>
</dbReference>
<evidence type="ECO:0000256" key="3">
    <source>
        <dbReference type="ARBA" id="ARBA00022490"/>
    </source>
</evidence>
<keyword evidence="6" id="KW-0206">Cytoskeleton</keyword>